<evidence type="ECO:0000313" key="1">
    <source>
        <dbReference type="EMBL" id="AOQ26929.1"/>
    </source>
</evidence>
<dbReference type="EMBL" id="KX507343">
    <property type="protein sequence ID" value="AOQ26929.1"/>
    <property type="molecule type" value="Genomic_DNA"/>
</dbReference>
<proteinExistence type="predicted"/>
<reference evidence="1 2" key="1">
    <citation type="submission" date="2016-07" db="EMBL/GenBank/DDBJ databases">
        <authorList>
            <person name="Smith E.K."/>
            <person name="Curtis J.A."/>
            <person name="Schober M.A."/>
            <person name="Layton S.R."/>
            <person name="Bhuiyan S."/>
            <person name="Nayek S."/>
            <person name="Hughes L.E."/>
            <person name="Garlena R.A."/>
            <person name="Russell D.A."/>
            <person name="Pope W.H."/>
            <person name="Jacobs-Sera D."/>
            <person name="Hendrix R.W."/>
            <person name="Hatfull G.F."/>
        </authorList>
    </citation>
    <scope>NUCLEOTIDE SEQUENCE [LARGE SCALE GENOMIC DNA]</scope>
</reference>
<sequence>MHDRREGRAIDYSVDGGNIVVHLDYEMFDFHITATEDHSAEMMAMVLDQQRRRGLVPMSECFPKILDDGRVRGYLTTACATLDPVPQERLEVVA</sequence>
<name>A0A1C9LWH1_9CAUD</name>
<keyword evidence="2" id="KW-1185">Reference proteome</keyword>
<accession>A0A1C9LWH1</accession>
<protein>
    <submittedName>
        <fullName evidence="1">Uncharacterized protein</fullName>
    </submittedName>
</protein>
<dbReference type="Proteomes" id="UP000225549">
    <property type="component" value="Segment"/>
</dbReference>
<organism evidence="1 2">
    <name type="scientific">Streptomyces phage Lorelei</name>
    <dbReference type="NCBI Taxonomy" id="1873996"/>
    <lineage>
        <taxon>Viruses</taxon>
        <taxon>Duplodnaviria</taxon>
        <taxon>Heunggongvirae</taxon>
        <taxon>Uroviricota</taxon>
        <taxon>Caudoviricetes</taxon>
        <taxon>Arquatrovirinae</taxon>
        <taxon>Likavirus</taxon>
        <taxon>Likavirus lorelei</taxon>
    </lineage>
</organism>
<evidence type="ECO:0000313" key="2">
    <source>
        <dbReference type="Proteomes" id="UP000225549"/>
    </source>
</evidence>
<gene>
    <name evidence="1" type="ORF">SEA_LORELEI_30</name>
</gene>